<dbReference type="EMBL" id="JAQQWK010000003">
    <property type="protein sequence ID" value="KAK8045263.1"/>
    <property type="molecule type" value="Genomic_DNA"/>
</dbReference>
<evidence type="ECO:0000256" key="5">
    <source>
        <dbReference type="SAM" id="MobiDB-lite"/>
    </source>
</evidence>
<comment type="caution">
    <text evidence="7">The sequence shown here is derived from an EMBL/GenBank/DDBJ whole genome shotgun (WGS) entry which is preliminary data.</text>
</comment>
<dbReference type="PROSITE" id="PS51266">
    <property type="entry name" value="ZF_CHY"/>
    <property type="match status" value="1"/>
</dbReference>
<feature type="region of interest" description="Disordered" evidence="5">
    <location>
        <begin position="654"/>
        <end position="684"/>
    </location>
</feature>
<keyword evidence="3" id="KW-0862">Zinc</keyword>
<dbReference type="InterPro" id="IPR008913">
    <property type="entry name" value="Znf_CHY"/>
</dbReference>
<feature type="region of interest" description="Disordered" evidence="5">
    <location>
        <begin position="320"/>
        <end position="393"/>
    </location>
</feature>
<sequence length="684" mass="76336">MISTNDLPQGAVDGQQAVSQPRAERVVPKPIPQSQTLDPRKYQIEQLKRRFSPRISNLQNGTTNVQFQLKPSDPDFPFELDYLECELQIPESYPNENPALRVRNKDIPRGFSVNIERGWDKLVDEKKPGTTLLALTNALDKELEAFLSEKQTDTVKLVSFKDTRHMEYSATATNTVAEPAPSTGPPSKPHKPYVPEESFTRDQIAQAKSRRAQETRQLDARMGRLTLFHKSADGVVYTLPLEPKRRNDLPSGLRAVQSVQMIIPLLYPLQKLRILLNDVESEDAELLEEAFAARAAQQNQMSLMSHLNYLTQNMHVLAKAAKPPAPSKPTVDESPVDKGKGKEVPGQDAEDDRSHIQHIPRPPEWVLVGESDESDSDDMESWDSEEGGSDGGVVIVPSANEKKPLDSHPQERGTSISFPSIELHGIELFQVSILSINIKCERCRTINEVTGLHPSIEKASSCKKCATPFTATFRQEMVHQNSTRAGFIDVSGCTVADMLPSTMIPTCGRCSTASPGLVSVRGDVTTNVCRECHGKFSFKIPEVKFLAISHGARLPPTMGPKRRQEKLGLHIGDPLPNNGSCAHYRQSFRWFRFSCCSKVHSCDKCHDEAEDHLNEWANRMICGWCSREQNYAVEACGFCGRSVIGKKGRGFWEGGKGTRDKRMMSRKDKHKFKRVGGGEAKKKD</sequence>
<organism evidence="7 8">
    <name type="scientific">Apiospora rasikravindrae</name>
    <dbReference type="NCBI Taxonomy" id="990691"/>
    <lineage>
        <taxon>Eukaryota</taxon>
        <taxon>Fungi</taxon>
        <taxon>Dikarya</taxon>
        <taxon>Ascomycota</taxon>
        <taxon>Pezizomycotina</taxon>
        <taxon>Sordariomycetes</taxon>
        <taxon>Xylariomycetidae</taxon>
        <taxon>Amphisphaeriales</taxon>
        <taxon>Apiosporaceae</taxon>
        <taxon>Apiospora</taxon>
    </lineage>
</organism>
<evidence type="ECO:0000313" key="8">
    <source>
        <dbReference type="Proteomes" id="UP001444661"/>
    </source>
</evidence>
<feature type="compositionally biased region" description="Acidic residues" evidence="5">
    <location>
        <begin position="370"/>
        <end position="388"/>
    </location>
</feature>
<feature type="region of interest" description="Disordered" evidence="5">
    <location>
        <begin position="175"/>
        <end position="195"/>
    </location>
</feature>
<evidence type="ECO:0000256" key="3">
    <source>
        <dbReference type="ARBA" id="ARBA00022833"/>
    </source>
</evidence>
<feature type="region of interest" description="Disordered" evidence="5">
    <location>
        <begin position="1"/>
        <end position="36"/>
    </location>
</feature>
<evidence type="ECO:0000259" key="6">
    <source>
        <dbReference type="PROSITE" id="PS51266"/>
    </source>
</evidence>
<dbReference type="InterPro" id="IPR037274">
    <property type="entry name" value="Znf_CHY_sf"/>
</dbReference>
<evidence type="ECO:0000256" key="1">
    <source>
        <dbReference type="ARBA" id="ARBA00022723"/>
    </source>
</evidence>
<name>A0ABR1TF76_9PEZI</name>
<proteinExistence type="predicted"/>
<keyword evidence="1" id="KW-0479">Metal-binding</keyword>
<accession>A0ABR1TF76</accession>
<dbReference type="SUPFAM" id="SSF161219">
    <property type="entry name" value="CHY zinc finger-like"/>
    <property type="match status" value="1"/>
</dbReference>
<keyword evidence="2 4" id="KW-0863">Zinc-finger</keyword>
<evidence type="ECO:0000313" key="7">
    <source>
        <dbReference type="EMBL" id="KAK8045263.1"/>
    </source>
</evidence>
<evidence type="ECO:0000256" key="4">
    <source>
        <dbReference type="PROSITE-ProRule" id="PRU00601"/>
    </source>
</evidence>
<feature type="compositionally biased region" description="Basic and acidic residues" evidence="5">
    <location>
        <begin position="656"/>
        <end position="666"/>
    </location>
</feature>
<feature type="compositionally biased region" description="Basic and acidic residues" evidence="5">
    <location>
        <begin position="335"/>
        <end position="345"/>
    </location>
</feature>
<gene>
    <name evidence="7" type="ORF">PG993_005287</name>
</gene>
<protein>
    <recommendedName>
        <fullName evidence="6">CHY-type domain-containing protein</fullName>
    </recommendedName>
</protein>
<evidence type="ECO:0000256" key="2">
    <source>
        <dbReference type="ARBA" id="ARBA00022771"/>
    </source>
</evidence>
<keyword evidence="8" id="KW-1185">Reference proteome</keyword>
<dbReference type="Pfam" id="PF05495">
    <property type="entry name" value="zf-CHY"/>
    <property type="match status" value="1"/>
</dbReference>
<dbReference type="Proteomes" id="UP001444661">
    <property type="component" value="Unassembled WGS sequence"/>
</dbReference>
<feature type="domain" description="CHY-type" evidence="6">
    <location>
        <begin position="574"/>
        <end position="641"/>
    </location>
</feature>
<reference evidence="7 8" key="1">
    <citation type="submission" date="2023-01" db="EMBL/GenBank/DDBJ databases">
        <title>Analysis of 21 Apiospora genomes using comparative genomics revels a genus with tremendous synthesis potential of carbohydrate active enzymes and secondary metabolites.</title>
        <authorList>
            <person name="Sorensen T."/>
        </authorList>
    </citation>
    <scope>NUCLEOTIDE SEQUENCE [LARGE SCALE GENOMIC DNA]</scope>
    <source>
        <strain evidence="7 8">CBS 33761</strain>
    </source>
</reference>